<protein>
    <submittedName>
        <fullName evidence="2">Stage II sporulation protein M</fullName>
    </submittedName>
</protein>
<name>A0A2T2XBV9_9FIRM</name>
<comment type="caution">
    <text evidence="2">The sequence shown here is derived from an EMBL/GenBank/DDBJ whole genome shotgun (WGS) entry which is preliminary data.</text>
</comment>
<reference evidence="2 3" key="1">
    <citation type="journal article" date="2014" name="BMC Genomics">
        <title>Comparison of environmental and isolate Sulfobacillus genomes reveals diverse carbon, sulfur, nitrogen, and hydrogen metabolisms.</title>
        <authorList>
            <person name="Justice N.B."/>
            <person name="Norman A."/>
            <person name="Brown C.T."/>
            <person name="Singh A."/>
            <person name="Thomas B.C."/>
            <person name="Banfield J.F."/>
        </authorList>
    </citation>
    <scope>NUCLEOTIDE SEQUENCE [LARGE SCALE GENOMIC DNA]</scope>
    <source>
        <strain evidence="2">AMDSBA1</strain>
    </source>
</reference>
<evidence type="ECO:0000313" key="3">
    <source>
        <dbReference type="Proteomes" id="UP000242699"/>
    </source>
</evidence>
<feature type="transmembrane region" description="Helical" evidence="1">
    <location>
        <begin position="84"/>
        <end position="105"/>
    </location>
</feature>
<keyword evidence="1" id="KW-0812">Transmembrane</keyword>
<feature type="transmembrane region" description="Helical" evidence="1">
    <location>
        <begin position="139"/>
        <end position="159"/>
    </location>
</feature>
<keyword evidence="1" id="KW-1133">Transmembrane helix</keyword>
<dbReference type="InterPro" id="IPR002798">
    <property type="entry name" value="SpoIIM-like"/>
</dbReference>
<feature type="transmembrane region" description="Helical" evidence="1">
    <location>
        <begin position="112"/>
        <end position="133"/>
    </location>
</feature>
<feature type="transmembrane region" description="Helical" evidence="1">
    <location>
        <begin position="20"/>
        <end position="40"/>
    </location>
</feature>
<feature type="transmembrane region" description="Helical" evidence="1">
    <location>
        <begin position="171"/>
        <end position="194"/>
    </location>
</feature>
<evidence type="ECO:0000313" key="2">
    <source>
        <dbReference type="EMBL" id="PSR31948.1"/>
    </source>
</evidence>
<gene>
    <name evidence="2" type="primary">spoIIM</name>
    <name evidence="2" type="ORF">C7B43_01235</name>
</gene>
<dbReference type="Proteomes" id="UP000242699">
    <property type="component" value="Unassembled WGS sequence"/>
</dbReference>
<dbReference type="Pfam" id="PF01944">
    <property type="entry name" value="SpoIIM"/>
    <property type="match status" value="1"/>
</dbReference>
<dbReference type="PIRSF" id="PIRSF038973">
    <property type="entry name" value="SpoIIM"/>
    <property type="match status" value="1"/>
</dbReference>
<dbReference type="InterPro" id="IPR014196">
    <property type="entry name" value="SpoIIM"/>
</dbReference>
<dbReference type="NCBIfam" id="TIGR02831">
    <property type="entry name" value="spo_II_M"/>
    <property type="match status" value="1"/>
</dbReference>
<sequence length="211" mass="22819">MNRRTYPVTIWDEYFRQYLIPIYVAVAMFAVGILFGVLAIETLTPADILSLSTYVRQFVGMETSTPTYAGLFQPALVSNLKVLGLFYILGVSVAGMPLVLVTLFFRGFVLGFTVAFLISSLHWEGFALAVIAVVLQNLFIVPALLIVSGVALGFSWQLIATKGGSARSSLIQKFGGFTTLVVLMALVIVVGTAVEAYGSPFLIHIAGQWGI</sequence>
<evidence type="ECO:0000256" key="1">
    <source>
        <dbReference type="SAM" id="Phobius"/>
    </source>
</evidence>
<proteinExistence type="predicted"/>
<organism evidence="2 3">
    <name type="scientific">Sulfobacillus benefaciens</name>
    <dbReference type="NCBI Taxonomy" id="453960"/>
    <lineage>
        <taxon>Bacteria</taxon>
        <taxon>Bacillati</taxon>
        <taxon>Bacillota</taxon>
        <taxon>Clostridia</taxon>
        <taxon>Eubacteriales</taxon>
        <taxon>Clostridiales Family XVII. Incertae Sedis</taxon>
        <taxon>Sulfobacillus</taxon>
    </lineage>
</organism>
<dbReference type="AlphaFoldDB" id="A0A2T2XBV9"/>
<keyword evidence="1" id="KW-0472">Membrane</keyword>
<dbReference type="EMBL" id="PXYT01000001">
    <property type="protein sequence ID" value="PSR31948.1"/>
    <property type="molecule type" value="Genomic_DNA"/>
</dbReference>
<accession>A0A2T2XBV9</accession>